<keyword evidence="1" id="KW-0472">Membrane</keyword>
<keyword evidence="1" id="KW-1133">Transmembrane helix</keyword>
<keyword evidence="3" id="KW-1185">Reference proteome</keyword>
<keyword evidence="1" id="KW-0812">Transmembrane</keyword>
<sequence length="173" mass="18498">MDVVTSLTSTLIFVVSIALVIFSFKWDVRRFSRHRRAQKPELAPPESAVSRRDAGVVPVLPASVTPTHSLEGFLCQYTPAENDLHIYSRLAIFGPSIHPITVHNGGQLMLFGTCAASITVRSGGMAMVYGLVTGELVNEGGDMHVYGTVIGKIHKNGGSTSIHPVARVSPGCS</sequence>
<accession>A0ABM7MPP6</accession>
<dbReference type="Gene3D" id="2.160.20.20">
    <property type="match status" value="1"/>
</dbReference>
<dbReference type="InterPro" id="IPR012332">
    <property type="entry name" value="Autotransporter_pectin_lyase_C"/>
</dbReference>
<dbReference type="EMBL" id="AP024238">
    <property type="protein sequence ID" value="BCO28066.1"/>
    <property type="molecule type" value="Genomic_DNA"/>
</dbReference>
<reference evidence="2 3" key="1">
    <citation type="journal article" date="2021" name="Microbiol. Spectr.">
        <title>A Single Bacterium Capable of Oxidation and Reduction of Iron at Circumneutral pH.</title>
        <authorList>
            <person name="Kato S."/>
            <person name="Ohkuma M."/>
        </authorList>
    </citation>
    <scope>NUCLEOTIDE SEQUENCE [LARGE SCALE GENOMIC DNA]</scope>
    <source>
        <strain evidence="2 3">MIZ03</strain>
    </source>
</reference>
<name>A0ABM7MPP6_9BURK</name>
<dbReference type="Proteomes" id="UP000824366">
    <property type="component" value="Chromosome"/>
</dbReference>
<gene>
    <name evidence="2" type="ORF">MIZ03_2959</name>
</gene>
<evidence type="ECO:0000313" key="3">
    <source>
        <dbReference type="Proteomes" id="UP000824366"/>
    </source>
</evidence>
<organism evidence="2 3">
    <name type="scientific">Rhodoferax lithotrophicus</name>
    <dbReference type="NCBI Taxonomy" id="2798804"/>
    <lineage>
        <taxon>Bacteria</taxon>
        <taxon>Pseudomonadati</taxon>
        <taxon>Pseudomonadota</taxon>
        <taxon>Betaproteobacteria</taxon>
        <taxon>Burkholderiales</taxon>
        <taxon>Comamonadaceae</taxon>
        <taxon>Rhodoferax</taxon>
    </lineage>
</organism>
<proteinExistence type="predicted"/>
<feature type="transmembrane region" description="Helical" evidence="1">
    <location>
        <begin position="6"/>
        <end position="26"/>
    </location>
</feature>
<evidence type="ECO:0000313" key="2">
    <source>
        <dbReference type="EMBL" id="BCO28066.1"/>
    </source>
</evidence>
<evidence type="ECO:0000256" key="1">
    <source>
        <dbReference type="SAM" id="Phobius"/>
    </source>
</evidence>
<protein>
    <recommendedName>
        <fullName evidence="4">Polymer-forming cytoskeletal</fullName>
    </recommendedName>
</protein>
<evidence type="ECO:0008006" key="4">
    <source>
        <dbReference type="Google" id="ProtNLM"/>
    </source>
</evidence>